<evidence type="ECO:0000313" key="2">
    <source>
        <dbReference type="Proteomes" id="UP000013201"/>
    </source>
</evidence>
<sequence>MKYSACLALIRTLRLNEKILRWPASGRRVIRAYDERG</sequence>
<dbReference type="AlphaFoldDB" id="N1MRQ6"/>
<evidence type="ECO:0000313" key="1">
    <source>
        <dbReference type="EMBL" id="CCW19900.1"/>
    </source>
</evidence>
<proteinExistence type="predicted"/>
<comment type="caution">
    <text evidence="1">The sequence shown here is derived from an EMBL/GenBank/DDBJ whole genome shotgun (WGS) entry which is preliminary data.</text>
</comment>
<reference evidence="2" key="2">
    <citation type="submission" date="2013-04" db="EMBL/GenBank/DDBJ databases">
        <title>Bisphenol A degrading Sphingobium sp. strain BiD32.</title>
        <authorList>
            <person name="Nielsen J.L."/>
            <person name="Zhou N.A."/>
            <person name="Kjeldal H."/>
        </authorList>
    </citation>
    <scope>NUCLEOTIDE SEQUENCE [LARGE SCALE GENOMIC DNA]</scope>
    <source>
        <strain evidence="2">BiD32</strain>
    </source>
</reference>
<gene>
    <name evidence="1" type="ORF">EBBID32_42710</name>
</gene>
<accession>N1MRQ6</accession>
<name>N1MRQ6_9SPHN</name>
<keyword evidence="2" id="KW-1185">Reference proteome</keyword>
<organism evidence="1 2">
    <name type="scientific">Sphingobium indicum BiD32</name>
    <dbReference type="NCBI Taxonomy" id="1301087"/>
    <lineage>
        <taxon>Bacteria</taxon>
        <taxon>Pseudomonadati</taxon>
        <taxon>Pseudomonadota</taxon>
        <taxon>Alphaproteobacteria</taxon>
        <taxon>Sphingomonadales</taxon>
        <taxon>Sphingomonadaceae</taxon>
        <taxon>Sphingobium</taxon>
    </lineage>
</organism>
<dbReference type="EMBL" id="CAVK010000238">
    <property type="protein sequence ID" value="CCW19900.1"/>
    <property type="molecule type" value="Genomic_DNA"/>
</dbReference>
<dbReference type="Proteomes" id="UP000013201">
    <property type="component" value="Unassembled WGS sequence"/>
</dbReference>
<reference evidence="1 2" key="1">
    <citation type="submission" date="2013-03" db="EMBL/GenBank/DDBJ databases">
        <authorList>
            <person name="Le V."/>
        </authorList>
    </citation>
    <scope>NUCLEOTIDE SEQUENCE [LARGE SCALE GENOMIC DNA]</scope>
    <source>
        <strain evidence="1 2">BiD32</strain>
    </source>
</reference>
<protein>
    <submittedName>
        <fullName evidence="1">Uncharacterized protein</fullName>
    </submittedName>
</protein>